<evidence type="ECO:0000259" key="7">
    <source>
        <dbReference type="PROSITE" id="PS50850"/>
    </source>
</evidence>
<dbReference type="RefSeq" id="WP_184669883.1">
    <property type="nucleotide sequence ID" value="NZ_BAABAI010000005.1"/>
</dbReference>
<feature type="domain" description="Major facilitator superfamily (MFS) profile" evidence="7">
    <location>
        <begin position="236"/>
        <end position="427"/>
    </location>
</feature>
<feature type="transmembrane region" description="Helical" evidence="6">
    <location>
        <begin position="91"/>
        <end position="113"/>
    </location>
</feature>
<dbReference type="EMBL" id="JACHJS010000001">
    <property type="protein sequence ID" value="MBB4966080.1"/>
    <property type="molecule type" value="Genomic_DNA"/>
</dbReference>
<comment type="subcellular location">
    <subcellularLocation>
        <location evidence="1">Cell membrane</location>
        <topology evidence="1">Multi-pass membrane protein</topology>
    </subcellularLocation>
</comment>
<keyword evidence="4 6" id="KW-1133">Transmembrane helix</keyword>
<evidence type="ECO:0000256" key="1">
    <source>
        <dbReference type="ARBA" id="ARBA00004651"/>
    </source>
</evidence>
<dbReference type="InterPro" id="IPR020846">
    <property type="entry name" value="MFS_dom"/>
</dbReference>
<sequence length="427" mass="44816">MPTEDITTTAPPEARLRDLWRNPDFVKLWIGQAASEFATQVTTLALPLVAVLALDATAGQVGTLNFLAQLPYVLFALYAGVVVDRLRRRDVLLAVDLGRAVVLAAVPVLAAFGGLALGPLYAVAFLIGGLTVFFQVAYQAYLPTLVDRRELSGGNSLLETSRSAAQIGGPALGGGLVQLLTAPFALVGSAAAYLVSAWTFWLIKAREDKPERGERGVKATVRGIGEGLRVVFGNPALRANALMASLFNFGFYAFQTTFLLFLPRELGLSAGQIGIVLAGLGPGLLVGSLFAHGLPRRIGYGRALAITAFLANGSMLPVFLLHGDGWSTVLALAGLNFLFGMFGTANNVAMLTIRQAVTPDTLLGRVAASVRFFAQGASPLGALLGGFLATALPLRTAVGLSSTLLMLGFVVLALSPLTRIGRELPTL</sequence>
<gene>
    <name evidence="8" type="ORF">F4559_003439</name>
</gene>
<dbReference type="PROSITE" id="PS50850">
    <property type="entry name" value="MFS"/>
    <property type="match status" value="1"/>
</dbReference>
<dbReference type="GO" id="GO:0022857">
    <property type="term" value="F:transmembrane transporter activity"/>
    <property type="evidence" value="ECO:0007669"/>
    <property type="project" value="InterPro"/>
</dbReference>
<feature type="transmembrane region" description="Helical" evidence="6">
    <location>
        <begin position="61"/>
        <end position="79"/>
    </location>
</feature>
<accession>A0A7W7WW77</accession>
<comment type="caution">
    <text evidence="8">The sequence shown here is derived from an EMBL/GenBank/DDBJ whole genome shotgun (WGS) entry which is preliminary data.</text>
</comment>
<dbReference type="GO" id="GO:0005886">
    <property type="term" value="C:plasma membrane"/>
    <property type="evidence" value="ECO:0007669"/>
    <property type="project" value="UniProtKB-SubCell"/>
</dbReference>
<dbReference type="PANTHER" id="PTHR23513">
    <property type="entry name" value="INTEGRAL MEMBRANE EFFLUX PROTEIN-RELATED"/>
    <property type="match status" value="1"/>
</dbReference>
<feature type="transmembrane region" description="Helical" evidence="6">
    <location>
        <begin position="182"/>
        <end position="203"/>
    </location>
</feature>
<evidence type="ECO:0000256" key="3">
    <source>
        <dbReference type="ARBA" id="ARBA00022692"/>
    </source>
</evidence>
<dbReference type="CDD" id="cd06173">
    <property type="entry name" value="MFS_MefA_like"/>
    <property type="match status" value="1"/>
</dbReference>
<proteinExistence type="predicted"/>
<feature type="transmembrane region" description="Helical" evidence="6">
    <location>
        <begin position="120"/>
        <end position="141"/>
    </location>
</feature>
<feature type="transmembrane region" description="Helical" evidence="6">
    <location>
        <begin position="37"/>
        <end position="54"/>
    </location>
</feature>
<keyword evidence="9" id="KW-1185">Reference proteome</keyword>
<keyword evidence="2" id="KW-1003">Cell membrane</keyword>
<feature type="transmembrane region" description="Helical" evidence="6">
    <location>
        <begin position="268"/>
        <end position="291"/>
    </location>
</feature>
<dbReference type="InterPro" id="IPR011701">
    <property type="entry name" value="MFS"/>
</dbReference>
<evidence type="ECO:0000256" key="4">
    <source>
        <dbReference type="ARBA" id="ARBA00022989"/>
    </source>
</evidence>
<dbReference type="Gene3D" id="1.20.1250.20">
    <property type="entry name" value="MFS general substrate transporter like domains"/>
    <property type="match status" value="1"/>
</dbReference>
<evidence type="ECO:0000256" key="5">
    <source>
        <dbReference type="ARBA" id="ARBA00023136"/>
    </source>
</evidence>
<evidence type="ECO:0000256" key="2">
    <source>
        <dbReference type="ARBA" id="ARBA00022475"/>
    </source>
</evidence>
<dbReference type="Proteomes" id="UP000542674">
    <property type="component" value="Unassembled WGS sequence"/>
</dbReference>
<dbReference type="InterPro" id="IPR036259">
    <property type="entry name" value="MFS_trans_sf"/>
</dbReference>
<feature type="transmembrane region" description="Helical" evidence="6">
    <location>
        <begin position="398"/>
        <end position="417"/>
    </location>
</feature>
<evidence type="ECO:0000256" key="6">
    <source>
        <dbReference type="SAM" id="Phobius"/>
    </source>
</evidence>
<organism evidence="8 9">
    <name type="scientific">Saccharothrix violaceirubra</name>
    <dbReference type="NCBI Taxonomy" id="413306"/>
    <lineage>
        <taxon>Bacteria</taxon>
        <taxon>Bacillati</taxon>
        <taxon>Actinomycetota</taxon>
        <taxon>Actinomycetes</taxon>
        <taxon>Pseudonocardiales</taxon>
        <taxon>Pseudonocardiaceae</taxon>
        <taxon>Saccharothrix</taxon>
    </lineage>
</organism>
<feature type="transmembrane region" description="Helical" evidence="6">
    <location>
        <begin position="329"/>
        <end position="351"/>
    </location>
</feature>
<evidence type="ECO:0000313" key="8">
    <source>
        <dbReference type="EMBL" id="MBB4966080.1"/>
    </source>
</evidence>
<feature type="transmembrane region" description="Helical" evidence="6">
    <location>
        <begin position="372"/>
        <end position="392"/>
    </location>
</feature>
<dbReference type="AlphaFoldDB" id="A0A7W7WW77"/>
<dbReference type="SUPFAM" id="SSF103473">
    <property type="entry name" value="MFS general substrate transporter"/>
    <property type="match status" value="1"/>
</dbReference>
<feature type="transmembrane region" description="Helical" evidence="6">
    <location>
        <begin position="303"/>
        <end position="323"/>
    </location>
</feature>
<evidence type="ECO:0000313" key="9">
    <source>
        <dbReference type="Proteomes" id="UP000542674"/>
    </source>
</evidence>
<dbReference type="Pfam" id="PF07690">
    <property type="entry name" value="MFS_1"/>
    <property type="match status" value="1"/>
</dbReference>
<reference evidence="8 9" key="1">
    <citation type="submission" date="2020-08" db="EMBL/GenBank/DDBJ databases">
        <title>Sequencing the genomes of 1000 actinobacteria strains.</title>
        <authorList>
            <person name="Klenk H.-P."/>
        </authorList>
    </citation>
    <scope>NUCLEOTIDE SEQUENCE [LARGE SCALE GENOMIC DNA]</scope>
    <source>
        <strain evidence="8 9">DSM 45084</strain>
    </source>
</reference>
<keyword evidence="5 6" id="KW-0472">Membrane</keyword>
<dbReference type="PANTHER" id="PTHR23513:SF6">
    <property type="entry name" value="MAJOR FACILITATOR SUPERFAMILY ASSOCIATED DOMAIN-CONTAINING PROTEIN"/>
    <property type="match status" value="1"/>
</dbReference>
<feature type="transmembrane region" description="Helical" evidence="6">
    <location>
        <begin position="241"/>
        <end position="262"/>
    </location>
</feature>
<protein>
    <submittedName>
        <fullName evidence="8">Na+/melibiose symporter-like transporter</fullName>
    </submittedName>
</protein>
<name>A0A7W7WW77_9PSEU</name>
<keyword evidence="3 6" id="KW-0812">Transmembrane</keyword>